<dbReference type="PROSITE" id="PS50173">
    <property type="entry name" value="UMUC"/>
    <property type="match status" value="1"/>
</dbReference>
<evidence type="ECO:0000259" key="2">
    <source>
        <dbReference type="PROSITE" id="PS50173"/>
    </source>
</evidence>
<keyword evidence="3" id="KW-0548">Nucleotidyltransferase</keyword>
<dbReference type="InterPro" id="IPR043128">
    <property type="entry name" value="Rev_trsase/Diguanyl_cyclase"/>
</dbReference>
<dbReference type="SUPFAM" id="SSF56672">
    <property type="entry name" value="DNA/RNA polymerases"/>
    <property type="match status" value="1"/>
</dbReference>
<dbReference type="SUPFAM" id="SSF100879">
    <property type="entry name" value="Lesion bypass DNA polymerase (Y-family), little finger domain"/>
    <property type="match status" value="1"/>
</dbReference>
<dbReference type="InterPro" id="IPR050116">
    <property type="entry name" value="DNA_polymerase-Y"/>
</dbReference>
<dbReference type="InterPro" id="IPR017961">
    <property type="entry name" value="DNA_pol_Y-fam_little_finger"/>
</dbReference>
<dbReference type="eggNOG" id="COG0389">
    <property type="taxonomic scope" value="Bacteria"/>
</dbReference>
<dbReference type="PANTHER" id="PTHR11076:SF33">
    <property type="entry name" value="DNA POLYMERASE KAPPA"/>
    <property type="match status" value="1"/>
</dbReference>
<protein>
    <submittedName>
        <fullName evidence="3">DNA-directed DNA polymerase</fullName>
    </submittedName>
</protein>
<dbReference type="GO" id="GO:0006281">
    <property type="term" value="P:DNA repair"/>
    <property type="evidence" value="ECO:0007669"/>
    <property type="project" value="InterPro"/>
</dbReference>
<dbReference type="RefSeq" id="WP_015586607.1">
    <property type="nucleotide sequence ID" value="NC_013946.1"/>
</dbReference>
<dbReference type="PANTHER" id="PTHR11076">
    <property type="entry name" value="DNA REPAIR POLYMERASE UMUC / TRANSFERASE FAMILY MEMBER"/>
    <property type="match status" value="1"/>
</dbReference>
<proteinExistence type="inferred from homology"/>
<dbReference type="GO" id="GO:0003684">
    <property type="term" value="F:damaged DNA binding"/>
    <property type="evidence" value="ECO:0007669"/>
    <property type="project" value="InterPro"/>
</dbReference>
<dbReference type="GO" id="GO:0005829">
    <property type="term" value="C:cytosol"/>
    <property type="evidence" value="ECO:0007669"/>
    <property type="project" value="TreeGrafter"/>
</dbReference>
<dbReference type="InterPro" id="IPR043502">
    <property type="entry name" value="DNA/RNA_pol_sf"/>
</dbReference>
<dbReference type="Proteomes" id="UP000013026">
    <property type="component" value="Chromosome"/>
</dbReference>
<feature type="domain" description="UmuC" evidence="2">
    <location>
        <begin position="16"/>
        <end position="199"/>
    </location>
</feature>
<dbReference type="GO" id="GO:0003887">
    <property type="term" value="F:DNA-directed DNA polymerase activity"/>
    <property type="evidence" value="ECO:0007669"/>
    <property type="project" value="UniProtKB-KW"/>
</dbReference>
<dbReference type="Gene3D" id="3.30.70.270">
    <property type="match status" value="1"/>
</dbReference>
<dbReference type="EMBL" id="CP005385">
    <property type="protein sequence ID" value="AGK04774.1"/>
    <property type="molecule type" value="Genomic_DNA"/>
</dbReference>
<dbReference type="GO" id="GO:0042276">
    <property type="term" value="P:error-prone translesion synthesis"/>
    <property type="evidence" value="ECO:0007669"/>
    <property type="project" value="TreeGrafter"/>
</dbReference>
<dbReference type="AlphaFoldDB" id="M9XCV6"/>
<sequence length="419" mass="47093">MCTIQRILEVRMGIHYLFLDMNAFFASVEQQLRPELRGKPVAVVPMLAETTCCIATSYEAKRYGIKTGTLVQDARLLCPGLELVEARPREYIRVHHQILQAVDSVLPVEAVLSIDELVCKLMGREREPENALQLGRQVKEAIYRRVGGQLRCSVGLGPNRFLAKVAAEMHKPDGLTLLQPSDLPHRLYSLQLRDLPGIGPGMERRLFKHGVTTVEGLYRLSALQLAQVWGSRVHGLAWWHRLRGADLPETPTRRRSLGHSHVLPPALRSEAGARAVLTRLVHRAAARLRHEGYWAGSLALFLRFLDGGEQRKWEAQIRIQPSQDTLTLLRVSLGLWQQKPEGTPFKVGIALGHLTPALELSEPLFESEQKLVRLAQAMDKANSKYGPQALYFAGMHRTEQSAVTRIAFNRIPDLDLPEI</sequence>
<reference evidence="3 4" key="1">
    <citation type="submission" date="2013-04" db="EMBL/GenBank/DDBJ databases">
        <authorList>
            <person name="Chin J."/>
            <person name="Alexander D.H."/>
            <person name="Marks P."/>
            <person name="Korlach J."/>
            <person name="Clum A."/>
            <person name="Copeland A."/>
        </authorList>
    </citation>
    <scope>NUCLEOTIDE SEQUENCE [LARGE SCALE GENOMIC DNA]</scope>
    <source>
        <strain evidence="4">ATCC 35948 / DSM 1279 / VKM B-1258 / 21</strain>
    </source>
</reference>
<dbReference type="Gene3D" id="1.10.150.20">
    <property type="entry name" value="5' to 3' exonuclease, C-terminal subdomain"/>
    <property type="match status" value="1"/>
</dbReference>
<gene>
    <name evidence="3" type="ORF">K649_07380</name>
</gene>
<evidence type="ECO:0000313" key="3">
    <source>
        <dbReference type="EMBL" id="AGK04774.1"/>
    </source>
</evidence>
<comment type="similarity">
    <text evidence="1">Belongs to the DNA polymerase type-Y family.</text>
</comment>
<dbReference type="GO" id="GO:0009432">
    <property type="term" value="P:SOS response"/>
    <property type="evidence" value="ECO:0007669"/>
    <property type="project" value="TreeGrafter"/>
</dbReference>
<name>M9XCV6_MEIRD</name>
<keyword evidence="3" id="KW-0239">DNA-directed DNA polymerase</keyword>
<dbReference type="CDD" id="cd00424">
    <property type="entry name" value="PolY"/>
    <property type="match status" value="1"/>
</dbReference>
<dbReference type="InterPro" id="IPR036775">
    <property type="entry name" value="DNA_pol_Y-fam_lit_finger_sf"/>
</dbReference>
<dbReference type="Pfam" id="PF00817">
    <property type="entry name" value="IMS"/>
    <property type="match status" value="1"/>
</dbReference>
<dbReference type="Gene3D" id="3.40.1170.60">
    <property type="match status" value="1"/>
</dbReference>
<organism evidence="3 4">
    <name type="scientific">Meiothermus ruber (strain ATCC 35948 / DSM 1279 / VKM B-1258 / 21)</name>
    <name type="common">Thermus ruber</name>
    <dbReference type="NCBI Taxonomy" id="504728"/>
    <lineage>
        <taxon>Bacteria</taxon>
        <taxon>Thermotogati</taxon>
        <taxon>Deinococcota</taxon>
        <taxon>Deinococci</taxon>
        <taxon>Thermales</taxon>
        <taxon>Thermaceae</taxon>
        <taxon>Meiothermus</taxon>
    </lineage>
</organism>
<dbReference type="Pfam" id="PF11799">
    <property type="entry name" value="IMS_C"/>
    <property type="match status" value="1"/>
</dbReference>
<evidence type="ECO:0000313" key="4">
    <source>
        <dbReference type="Proteomes" id="UP000013026"/>
    </source>
</evidence>
<dbReference type="InterPro" id="IPR001126">
    <property type="entry name" value="UmuC"/>
</dbReference>
<keyword evidence="3" id="KW-0808">Transferase</keyword>
<accession>M9XCV6</accession>
<dbReference type="KEGG" id="mre:K649_07380"/>
<dbReference type="PATRIC" id="fig|504728.9.peg.1520"/>
<dbReference type="STRING" id="504728.K649_07380"/>
<evidence type="ECO:0000256" key="1">
    <source>
        <dbReference type="ARBA" id="ARBA00010945"/>
    </source>
</evidence>